<reference evidence="2 3" key="1">
    <citation type="submission" date="2016-10" db="EMBL/GenBank/DDBJ databases">
        <authorList>
            <person name="de Groot N.N."/>
        </authorList>
    </citation>
    <scope>NUCLEOTIDE SEQUENCE [LARGE SCALE GENOMIC DNA]</scope>
    <source>
        <strain evidence="2 3">KPR-7B</strain>
    </source>
</reference>
<dbReference type="PANTHER" id="PTHR10587:SF137">
    <property type="entry name" value="4-DEOXY-4-FORMAMIDO-L-ARABINOSE-PHOSPHOUNDECAPRENOL DEFORMYLASE ARND-RELATED"/>
    <property type="match status" value="1"/>
</dbReference>
<evidence type="ECO:0000313" key="3">
    <source>
        <dbReference type="Proteomes" id="UP000199671"/>
    </source>
</evidence>
<sequence>MKAKMLLRRPADALLGPALGSVMSVRTRTPQVILTFDDGPLPGSTEPLAAVLAAHDAHATFFMLLTRARRSPGLVQELVRAGHEIALHGMDHRRVTTLRRRELTPWLRDSRAELEDIAGVPVRWFRPPHGAQSPRSRLAAAAAGLSTVLWSGTTWDWKDVTHQERVARAMRDAVPGAILLAHDGAADAGDLADEEPAAGVDKVALLTEVLTGLRARDLRAVALGPALAAGRPVRRLSFSR</sequence>
<dbReference type="GO" id="GO:0005975">
    <property type="term" value="P:carbohydrate metabolic process"/>
    <property type="evidence" value="ECO:0007669"/>
    <property type="project" value="InterPro"/>
</dbReference>
<dbReference type="InterPro" id="IPR002509">
    <property type="entry name" value="NODB_dom"/>
</dbReference>
<proteinExistence type="predicted"/>
<dbReference type="RefSeq" id="WP_218123045.1">
    <property type="nucleotide sequence ID" value="NZ_FNHU01000009.1"/>
</dbReference>
<dbReference type="InterPro" id="IPR050248">
    <property type="entry name" value="Polysacc_deacetylase_ArnD"/>
</dbReference>
<dbReference type="AlphaFoldDB" id="A0A1G9X6A1"/>
<dbReference type="GO" id="GO:0016810">
    <property type="term" value="F:hydrolase activity, acting on carbon-nitrogen (but not peptide) bonds"/>
    <property type="evidence" value="ECO:0007669"/>
    <property type="project" value="InterPro"/>
</dbReference>
<dbReference type="PROSITE" id="PS51677">
    <property type="entry name" value="NODB"/>
    <property type="match status" value="1"/>
</dbReference>
<dbReference type="Pfam" id="PF01522">
    <property type="entry name" value="Polysacc_deac_1"/>
    <property type="match status" value="1"/>
</dbReference>
<dbReference type="Gene3D" id="3.20.20.370">
    <property type="entry name" value="Glycoside hydrolase/deacetylase"/>
    <property type="match status" value="1"/>
</dbReference>
<organism evidence="2 3">
    <name type="scientific">Actinomyces ruminicola</name>
    <dbReference type="NCBI Taxonomy" id="332524"/>
    <lineage>
        <taxon>Bacteria</taxon>
        <taxon>Bacillati</taxon>
        <taxon>Actinomycetota</taxon>
        <taxon>Actinomycetes</taxon>
        <taxon>Actinomycetales</taxon>
        <taxon>Actinomycetaceae</taxon>
        <taxon>Actinomyces</taxon>
    </lineage>
</organism>
<dbReference type="InterPro" id="IPR011330">
    <property type="entry name" value="Glyco_hydro/deAcase_b/a-brl"/>
</dbReference>
<dbReference type="SUPFAM" id="SSF88713">
    <property type="entry name" value="Glycoside hydrolase/deacetylase"/>
    <property type="match status" value="1"/>
</dbReference>
<evidence type="ECO:0000259" key="1">
    <source>
        <dbReference type="PROSITE" id="PS51677"/>
    </source>
</evidence>
<evidence type="ECO:0000313" key="2">
    <source>
        <dbReference type="EMBL" id="SDM92294.1"/>
    </source>
</evidence>
<dbReference type="EMBL" id="FNHU01000009">
    <property type="protein sequence ID" value="SDM92294.1"/>
    <property type="molecule type" value="Genomic_DNA"/>
</dbReference>
<gene>
    <name evidence="2" type="ORF">SAMN04487766_10911</name>
</gene>
<dbReference type="Proteomes" id="UP000199671">
    <property type="component" value="Unassembled WGS sequence"/>
</dbReference>
<accession>A0A1G9X6A1</accession>
<name>A0A1G9X6A1_9ACTO</name>
<dbReference type="PANTHER" id="PTHR10587">
    <property type="entry name" value="GLYCOSYL TRANSFERASE-RELATED"/>
    <property type="match status" value="1"/>
</dbReference>
<feature type="domain" description="NodB homology" evidence="1">
    <location>
        <begin position="30"/>
        <end position="221"/>
    </location>
</feature>
<protein>
    <submittedName>
        <fullName evidence="2">Peptidoglycan/xylan/chitin deacetylase, PgdA/CDA1 family</fullName>
    </submittedName>
</protein>